<name>A0A4U1B8Z2_9GAMM</name>
<accession>A0A4U1B8Z2</accession>
<dbReference type="RefSeq" id="WP_136734453.1">
    <property type="nucleotide sequence ID" value="NZ_SWDB01000004.1"/>
</dbReference>
<dbReference type="InterPro" id="IPR029058">
    <property type="entry name" value="AB_hydrolase_fold"/>
</dbReference>
<evidence type="ECO:0000313" key="5">
    <source>
        <dbReference type="Proteomes" id="UP000307999"/>
    </source>
</evidence>
<evidence type="ECO:0000313" key="4">
    <source>
        <dbReference type="EMBL" id="TKB47103.1"/>
    </source>
</evidence>
<dbReference type="Gene3D" id="3.40.50.1820">
    <property type="entry name" value="alpha/beta hydrolase"/>
    <property type="match status" value="1"/>
</dbReference>
<evidence type="ECO:0000259" key="3">
    <source>
        <dbReference type="Pfam" id="PF02230"/>
    </source>
</evidence>
<evidence type="ECO:0000256" key="1">
    <source>
        <dbReference type="ARBA" id="ARBA00006499"/>
    </source>
</evidence>
<dbReference type="InterPro" id="IPR003140">
    <property type="entry name" value="PLipase/COase/thioEstase"/>
</dbReference>
<dbReference type="InterPro" id="IPR050565">
    <property type="entry name" value="LYPA1-2/EST-like"/>
</dbReference>
<dbReference type="EMBL" id="SWDB01000004">
    <property type="protein sequence ID" value="TKB47103.1"/>
    <property type="molecule type" value="Genomic_DNA"/>
</dbReference>
<dbReference type="Pfam" id="PF02230">
    <property type="entry name" value="Abhydrolase_2"/>
    <property type="match status" value="1"/>
</dbReference>
<dbReference type="PANTHER" id="PTHR10655:SF17">
    <property type="entry name" value="LYSOPHOSPHOLIPASE-LIKE PROTEIN 1"/>
    <property type="match status" value="1"/>
</dbReference>
<sequence length="221" mass="24267">MSDLVLQTIKVEPKQQATACVIWLHGLGADGHDFEPIVPELHLPETLPIRFIFPHSPQMPVTINGGMVMPAWYDILDMSVERKVDVMQLTQSAMAVQALIDEQVASGIAAERIILAGFSQGGAVAYQAALTYPKTLGGLLTMSTYFATKDSIQLNDANRNIDICIMHGSQDPVVNPMLGTQAKSVLETLGFNPEYYTYPMPHSVCAPQVRDISNWLQQRLG</sequence>
<dbReference type="GO" id="GO:0016787">
    <property type="term" value="F:hydrolase activity"/>
    <property type="evidence" value="ECO:0007669"/>
    <property type="project" value="UniProtKB-KW"/>
</dbReference>
<dbReference type="SUPFAM" id="SSF53474">
    <property type="entry name" value="alpha/beta-Hydrolases"/>
    <property type="match status" value="1"/>
</dbReference>
<gene>
    <name evidence="4" type="ORF">E8M12_02265</name>
</gene>
<comment type="caution">
    <text evidence="4">The sequence shown here is derived from an EMBL/GenBank/DDBJ whole genome shotgun (WGS) entry which is preliminary data.</text>
</comment>
<dbReference type="AlphaFoldDB" id="A0A4U1B8Z2"/>
<dbReference type="PANTHER" id="PTHR10655">
    <property type="entry name" value="LYSOPHOSPHOLIPASE-RELATED"/>
    <property type="match status" value="1"/>
</dbReference>
<reference evidence="4 5" key="1">
    <citation type="submission" date="2019-04" db="EMBL/GenBank/DDBJ databases">
        <title>Thalassotalea guangxiensis sp. nov., isolated from sediment of the coastal wetland.</title>
        <authorList>
            <person name="Zheng S."/>
            <person name="Zhang D."/>
        </authorList>
    </citation>
    <scope>NUCLEOTIDE SEQUENCE [LARGE SCALE GENOMIC DNA]</scope>
    <source>
        <strain evidence="4 5">ZS-4</strain>
    </source>
</reference>
<organism evidence="4 5">
    <name type="scientific">Thalassotalea mangrovi</name>
    <dbReference type="NCBI Taxonomy" id="2572245"/>
    <lineage>
        <taxon>Bacteria</taxon>
        <taxon>Pseudomonadati</taxon>
        <taxon>Pseudomonadota</taxon>
        <taxon>Gammaproteobacteria</taxon>
        <taxon>Alteromonadales</taxon>
        <taxon>Colwelliaceae</taxon>
        <taxon>Thalassotalea</taxon>
    </lineage>
</organism>
<evidence type="ECO:0000256" key="2">
    <source>
        <dbReference type="ARBA" id="ARBA00022801"/>
    </source>
</evidence>
<keyword evidence="2" id="KW-0378">Hydrolase</keyword>
<proteinExistence type="inferred from homology"/>
<keyword evidence="5" id="KW-1185">Reference proteome</keyword>
<comment type="similarity">
    <text evidence="1">Belongs to the AB hydrolase superfamily. AB hydrolase 2 family.</text>
</comment>
<feature type="domain" description="Phospholipase/carboxylesterase/thioesterase" evidence="3">
    <location>
        <begin position="11"/>
        <end position="218"/>
    </location>
</feature>
<dbReference type="OrthoDB" id="9801763at2"/>
<protein>
    <submittedName>
        <fullName evidence="4">Carboxylesterase</fullName>
    </submittedName>
</protein>
<dbReference type="Proteomes" id="UP000307999">
    <property type="component" value="Unassembled WGS sequence"/>
</dbReference>